<dbReference type="Gene3D" id="3.30.160.670">
    <property type="match status" value="1"/>
</dbReference>
<dbReference type="InterPro" id="IPR025411">
    <property type="entry name" value="DUF4136"/>
</dbReference>
<name>A0A1I4Y9L9_9FLAO</name>
<keyword evidence="3" id="KW-1185">Reference proteome</keyword>
<feature type="domain" description="DUF4136" evidence="1">
    <location>
        <begin position="29"/>
        <end position="192"/>
    </location>
</feature>
<dbReference type="PROSITE" id="PS51257">
    <property type="entry name" value="PROKAR_LIPOPROTEIN"/>
    <property type="match status" value="1"/>
</dbReference>
<evidence type="ECO:0000313" key="2">
    <source>
        <dbReference type="EMBL" id="SFN34443.1"/>
    </source>
</evidence>
<gene>
    <name evidence="2" type="ORF">SAMN05660413_00624</name>
</gene>
<sequence>MKKLQITVLGIISVLLLVACGSGSRLTDEAKTLRNYNSYAFLPNNDTIMSRAYDNERINDVIVSTINANMKDEGYILDKRQPDVLIYVHTMFDEKADVNANPVYTNYSYYRPGLYIGPYVEDYVYEDYYTIQRLTGNSVKQLPYRERSIVIDFINRRNKEIIWRATSEEEIGTRRMDRDIRNYVDDIFKKFP</sequence>
<dbReference type="STRING" id="287099.SAMN05660413_00624"/>
<organism evidence="2 3">
    <name type="scientific">Salegentibacter flavus</name>
    <dbReference type="NCBI Taxonomy" id="287099"/>
    <lineage>
        <taxon>Bacteria</taxon>
        <taxon>Pseudomonadati</taxon>
        <taxon>Bacteroidota</taxon>
        <taxon>Flavobacteriia</taxon>
        <taxon>Flavobacteriales</taxon>
        <taxon>Flavobacteriaceae</taxon>
        <taxon>Salegentibacter</taxon>
    </lineage>
</organism>
<dbReference type="AlphaFoldDB" id="A0A1I4Y9L9"/>
<evidence type="ECO:0000259" key="1">
    <source>
        <dbReference type="Pfam" id="PF13590"/>
    </source>
</evidence>
<dbReference type="EMBL" id="FOVL01000002">
    <property type="protein sequence ID" value="SFN34443.1"/>
    <property type="molecule type" value="Genomic_DNA"/>
</dbReference>
<accession>A0A1I4Y9L9</accession>
<dbReference type="Proteomes" id="UP000199153">
    <property type="component" value="Unassembled WGS sequence"/>
</dbReference>
<protein>
    <recommendedName>
        <fullName evidence="1">DUF4136 domain-containing protein</fullName>
    </recommendedName>
</protein>
<dbReference type="Pfam" id="PF13590">
    <property type="entry name" value="DUF4136"/>
    <property type="match status" value="1"/>
</dbReference>
<reference evidence="2 3" key="1">
    <citation type="submission" date="2016-10" db="EMBL/GenBank/DDBJ databases">
        <authorList>
            <person name="de Groot N.N."/>
        </authorList>
    </citation>
    <scope>NUCLEOTIDE SEQUENCE [LARGE SCALE GENOMIC DNA]</scope>
    <source>
        <strain evidence="2 3">DSM 17794</strain>
    </source>
</reference>
<evidence type="ECO:0000313" key="3">
    <source>
        <dbReference type="Proteomes" id="UP000199153"/>
    </source>
</evidence>
<dbReference type="OrthoDB" id="118896at2"/>
<proteinExistence type="predicted"/>
<dbReference type="RefSeq" id="WP_093405929.1">
    <property type="nucleotide sequence ID" value="NZ_FOVL01000002.1"/>
</dbReference>